<dbReference type="InterPro" id="IPR001206">
    <property type="entry name" value="Diacylglycerol_kinase_cat_dom"/>
</dbReference>
<comment type="catalytic activity">
    <reaction evidence="19">
        <text>2-(5Z,8Z,11Z,14Z-eicosatetraenoyl)-glycerol + ATP = 2-(5Z,8Z,11Z,14Z-eicosatetraenoyl)-sn-glycero-3-phosphate + ADP + H(+)</text>
        <dbReference type="Rhea" id="RHEA:43316"/>
        <dbReference type="ChEBI" id="CHEBI:15378"/>
        <dbReference type="ChEBI" id="CHEBI:30616"/>
        <dbReference type="ChEBI" id="CHEBI:52392"/>
        <dbReference type="ChEBI" id="CHEBI:78209"/>
        <dbReference type="ChEBI" id="CHEBI:456216"/>
    </reaction>
    <physiologicalReaction direction="left-to-right" evidence="19">
        <dbReference type="Rhea" id="RHEA:43317"/>
    </physiologicalReaction>
</comment>
<evidence type="ECO:0000256" key="11">
    <source>
        <dbReference type="ARBA" id="ARBA00023098"/>
    </source>
</evidence>
<dbReference type="PANTHER" id="PTHR12358:SF31">
    <property type="entry name" value="ACYLGLYCEROL KINASE, MITOCHONDRIAL"/>
    <property type="match status" value="1"/>
</dbReference>
<dbReference type="SUPFAM" id="SSF111331">
    <property type="entry name" value="NAD kinase/diacylglycerol kinase-like"/>
    <property type="match status" value="1"/>
</dbReference>
<evidence type="ECO:0000313" key="32">
    <source>
        <dbReference type="Proteomes" id="UP001516400"/>
    </source>
</evidence>
<dbReference type="Pfam" id="PF19712">
    <property type="entry name" value="AGK_C"/>
    <property type="match status" value="1"/>
</dbReference>
<keyword evidence="6" id="KW-0808">Transferase</keyword>
<comment type="catalytic activity">
    <reaction evidence="14">
        <text>1,2-di-(9Z-octadecenoyl)-sn-glycerol + ATP = 1,2-di-(9Z-octadecenoyl)-sn-glycero-3-phosphate + ADP + H(+)</text>
        <dbReference type="Rhea" id="RHEA:40327"/>
        <dbReference type="ChEBI" id="CHEBI:15378"/>
        <dbReference type="ChEBI" id="CHEBI:30616"/>
        <dbReference type="ChEBI" id="CHEBI:52333"/>
        <dbReference type="ChEBI" id="CHEBI:74546"/>
        <dbReference type="ChEBI" id="CHEBI:456216"/>
    </reaction>
    <physiologicalReaction direction="left-to-right" evidence="14">
        <dbReference type="Rhea" id="RHEA:40328"/>
    </physiologicalReaction>
</comment>
<evidence type="ECO:0000256" key="10">
    <source>
        <dbReference type="ARBA" id="ARBA00022840"/>
    </source>
</evidence>
<proteinExistence type="inferred from homology"/>
<keyword evidence="9" id="KW-0999">Mitochondrion inner membrane</keyword>
<organism evidence="31 32">
    <name type="scientific">Cryptolaemus montrouzieri</name>
    <dbReference type="NCBI Taxonomy" id="559131"/>
    <lineage>
        <taxon>Eukaryota</taxon>
        <taxon>Metazoa</taxon>
        <taxon>Ecdysozoa</taxon>
        <taxon>Arthropoda</taxon>
        <taxon>Hexapoda</taxon>
        <taxon>Insecta</taxon>
        <taxon>Pterygota</taxon>
        <taxon>Neoptera</taxon>
        <taxon>Endopterygota</taxon>
        <taxon>Coleoptera</taxon>
        <taxon>Polyphaga</taxon>
        <taxon>Cucujiformia</taxon>
        <taxon>Coccinelloidea</taxon>
        <taxon>Coccinellidae</taxon>
        <taxon>Scymninae</taxon>
        <taxon>Scymnini</taxon>
        <taxon>Cryptolaemus</taxon>
    </lineage>
</organism>
<evidence type="ECO:0000256" key="3">
    <source>
        <dbReference type="ARBA" id="ARBA00004637"/>
    </source>
</evidence>
<comment type="cofactor">
    <cofactor evidence="1">
        <name>Mg(2+)</name>
        <dbReference type="ChEBI" id="CHEBI:18420"/>
    </cofactor>
</comment>
<evidence type="ECO:0000256" key="24">
    <source>
        <dbReference type="ARBA" id="ARBA00026142"/>
    </source>
</evidence>
<comment type="pathway">
    <text evidence="4">Lipid metabolism; glycerolipid metabolism.</text>
</comment>
<keyword evidence="7" id="KW-0547">Nucleotide-binding</keyword>
<dbReference type="Gene3D" id="3.40.50.10330">
    <property type="entry name" value="Probable inorganic polyphosphate/atp-NAD kinase, domain 1"/>
    <property type="match status" value="1"/>
</dbReference>
<keyword evidence="32" id="KW-1185">Reference proteome</keyword>
<dbReference type="Proteomes" id="UP001516400">
    <property type="component" value="Unassembled WGS sequence"/>
</dbReference>
<evidence type="ECO:0000256" key="9">
    <source>
        <dbReference type="ARBA" id="ARBA00022792"/>
    </source>
</evidence>
<dbReference type="EC" id="2.7.1.138" evidence="22"/>
<evidence type="ECO:0000256" key="8">
    <source>
        <dbReference type="ARBA" id="ARBA00022777"/>
    </source>
</evidence>
<dbReference type="EC" id="2.7.1.94" evidence="23"/>
<evidence type="ECO:0000313" key="31">
    <source>
        <dbReference type="EMBL" id="KAL3288709.1"/>
    </source>
</evidence>
<evidence type="ECO:0000256" key="5">
    <source>
        <dbReference type="ARBA" id="ARBA00012133"/>
    </source>
</evidence>
<dbReference type="GO" id="GO:0004143">
    <property type="term" value="F:ATP-dependent diacylglycerol kinase activity"/>
    <property type="evidence" value="ECO:0007669"/>
    <property type="project" value="UniProtKB-EC"/>
</dbReference>
<evidence type="ECO:0000256" key="15">
    <source>
        <dbReference type="ARBA" id="ARBA00023411"/>
    </source>
</evidence>
<dbReference type="PROSITE" id="PS50146">
    <property type="entry name" value="DAGK"/>
    <property type="match status" value="1"/>
</dbReference>
<dbReference type="InterPro" id="IPR050187">
    <property type="entry name" value="Lipid_Phosphate_FormReg"/>
</dbReference>
<evidence type="ECO:0000256" key="6">
    <source>
        <dbReference type="ARBA" id="ARBA00022679"/>
    </source>
</evidence>
<dbReference type="InterPro" id="IPR016064">
    <property type="entry name" value="NAD/diacylglycerol_kinase_sf"/>
</dbReference>
<evidence type="ECO:0000256" key="4">
    <source>
        <dbReference type="ARBA" id="ARBA00005175"/>
    </source>
</evidence>
<evidence type="ECO:0000256" key="14">
    <source>
        <dbReference type="ARBA" id="ARBA00023371"/>
    </source>
</evidence>
<evidence type="ECO:0000256" key="27">
    <source>
        <dbReference type="ARBA" id="ARBA00048034"/>
    </source>
</evidence>
<dbReference type="GO" id="GO:0005758">
    <property type="term" value="C:mitochondrial intermembrane space"/>
    <property type="evidence" value="ECO:0007669"/>
    <property type="project" value="UniProtKB-SubCell"/>
</dbReference>
<evidence type="ECO:0000256" key="23">
    <source>
        <dbReference type="ARBA" id="ARBA00026098"/>
    </source>
</evidence>
<reference evidence="31 32" key="1">
    <citation type="journal article" date="2021" name="BMC Biol.">
        <title>Horizontally acquired antibacterial genes associated with adaptive radiation of ladybird beetles.</title>
        <authorList>
            <person name="Li H.S."/>
            <person name="Tang X.F."/>
            <person name="Huang Y.H."/>
            <person name="Xu Z.Y."/>
            <person name="Chen M.L."/>
            <person name="Du X.Y."/>
            <person name="Qiu B.Y."/>
            <person name="Chen P.T."/>
            <person name="Zhang W."/>
            <person name="Slipinski A."/>
            <person name="Escalona H.E."/>
            <person name="Waterhouse R.M."/>
            <person name="Zwick A."/>
            <person name="Pang H."/>
        </authorList>
    </citation>
    <scope>NUCLEOTIDE SEQUENCE [LARGE SCALE GENOMIC DNA]</scope>
    <source>
        <strain evidence="31">SYSU2018</strain>
    </source>
</reference>
<keyword evidence="10" id="KW-0067">ATP-binding</keyword>
<comment type="catalytic activity">
    <reaction evidence="18">
        <text>a 1-acyl-sn-glycerol + ATP = a 1-acyl-sn-glycero-3-phosphate + ADP + H(+)</text>
        <dbReference type="Rhea" id="RHEA:33747"/>
        <dbReference type="ChEBI" id="CHEBI:15378"/>
        <dbReference type="ChEBI" id="CHEBI:30616"/>
        <dbReference type="ChEBI" id="CHEBI:57970"/>
        <dbReference type="ChEBI" id="CHEBI:64683"/>
        <dbReference type="ChEBI" id="CHEBI:456216"/>
    </reaction>
    <physiologicalReaction direction="left-to-right" evidence="18">
        <dbReference type="Rhea" id="RHEA:33748"/>
    </physiologicalReaction>
</comment>
<evidence type="ECO:0000256" key="17">
    <source>
        <dbReference type="ARBA" id="ARBA00024505"/>
    </source>
</evidence>
<dbReference type="InterPro" id="IPR017438">
    <property type="entry name" value="ATP-NAD_kinase_N"/>
</dbReference>
<comment type="similarity">
    <text evidence="21">Belongs to the AGK family.</text>
</comment>
<dbReference type="Pfam" id="PF00781">
    <property type="entry name" value="DAGK_cat"/>
    <property type="match status" value="1"/>
</dbReference>
<dbReference type="GO" id="GO:0047620">
    <property type="term" value="F:acylglycerol kinase activity"/>
    <property type="evidence" value="ECO:0007669"/>
    <property type="project" value="UniProtKB-EC"/>
</dbReference>
<keyword evidence="11" id="KW-0443">Lipid metabolism</keyword>
<evidence type="ECO:0000256" key="1">
    <source>
        <dbReference type="ARBA" id="ARBA00001946"/>
    </source>
</evidence>
<evidence type="ECO:0000256" key="12">
    <source>
        <dbReference type="ARBA" id="ARBA00023128"/>
    </source>
</evidence>
<dbReference type="GO" id="GO:0001729">
    <property type="term" value="F:ceramide kinase activity"/>
    <property type="evidence" value="ECO:0007669"/>
    <property type="project" value="UniProtKB-EC"/>
</dbReference>
<comment type="catalytic activity">
    <reaction evidence="28">
        <text>a monoacylglycerol + ATP = a monoacyl-sn-glycero-3-phosphate + ADP + H(+)</text>
        <dbReference type="Rhea" id="RHEA:19293"/>
        <dbReference type="ChEBI" id="CHEBI:15378"/>
        <dbReference type="ChEBI" id="CHEBI:17408"/>
        <dbReference type="ChEBI" id="CHEBI:30616"/>
        <dbReference type="ChEBI" id="CHEBI:77589"/>
        <dbReference type="ChEBI" id="CHEBI:456216"/>
        <dbReference type="EC" id="2.7.1.94"/>
    </reaction>
    <physiologicalReaction direction="left-to-right" evidence="28">
        <dbReference type="Rhea" id="RHEA:19294"/>
    </physiologicalReaction>
</comment>
<evidence type="ECO:0000256" key="16">
    <source>
        <dbReference type="ARBA" id="ARBA00024483"/>
    </source>
</evidence>
<name>A0ABD2PCK9_9CUCU</name>
<gene>
    <name evidence="31" type="ORF">HHI36_003144</name>
</gene>
<evidence type="ECO:0000256" key="29">
    <source>
        <dbReference type="ARBA" id="ARBA00048876"/>
    </source>
</evidence>
<evidence type="ECO:0000256" key="19">
    <source>
        <dbReference type="ARBA" id="ARBA00024556"/>
    </source>
</evidence>
<comment type="subcellular location">
    <subcellularLocation>
        <location evidence="3">Mitochondrion inner membrane</location>
        <topology evidence="3">Peripheral membrane protein</topology>
    </subcellularLocation>
    <subcellularLocation>
        <location evidence="2">Mitochondrion intermembrane space</location>
    </subcellularLocation>
</comment>
<evidence type="ECO:0000256" key="21">
    <source>
        <dbReference type="ARBA" id="ARBA00025749"/>
    </source>
</evidence>
<evidence type="ECO:0000256" key="20">
    <source>
        <dbReference type="ARBA" id="ARBA00024636"/>
    </source>
</evidence>
<evidence type="ECO:0000256" key="2">
    <source>
        <dbReference type="ARBA" id="ARBA00004569"/>
    </source>
</evidence>
<evidence type="ECO:0000256" key="7">
    <source>
        <dbReference type="ARBA" id="ARBA00022741"/>
    </source>
</evidence>
<comment type="catalytic activity">
    <reaction evidence="26">
        <text>a 2-acylglycerol + ATP = a 2-acyl-sn-glycerol 3-phosphate + ADP + H(+)</text>
        <dbReference type="Rhea" id="RHEA:39847"/>
        <dbReference type="ChEBI" id="CHEBI:15378"/>
        <dbReference type="ChEBI" id="CHEBI:17389"/>
        <dbReference type="ChEBI" id="CHEBI:30616"/>
        <dbReference type="ChEBI" id="CHEBI:64982"/>
        <dbReference type="ChEBI" id="CHEBI:456216"/>
    </reaction>
    <physiologicalReaction direction="left-to-right" evidence="26">
        <dbReference type="Rhea" id="RHEA:39848"/>
    </physiologicalReaction>
</comment>
<evidence type="ECO:0000259" key="30">
    <source>
        <dbReference type="PROSITE" id="PS50146"/>
    </source>
</evidence>
<evidence type="ECO:0000256" key="22">
    <source>
        <dbReference type="ARBA" id="ARBA00026096"/>
    </source>
</evidence>
<evidence type="ECO:0000256" key="28">
    <source>
        <dbReference type="ARBA" id="ARBA00048663"/>
    </source>
</evidence>
<accession>A0ABD2PCK9</accession>
<dbReference type="EC" id="2.7.1.107" evidence="5"/>
<dbReference type="EMBL" id="JABFTP020000185">
    <property type="protein sequence ID" value="KAL3288709.1"/>
    <property type="molecule type" value="Genomic_DNA"/>
</dbReference>
<dbReference type="SMART" id="SM00046">
    <property type="entry name" value="DAGKc"/>
    <property type="match status" value="1"/>
</dbReference>
<keyword evidence="8" id="KW-0418">Kinase</keyword>
<dbReference type="GO" id="GO:0005743">
    <property type="term" value="C:mitochondrial inner membrane"/>
    <property type="evidence" value="ECO:0007669"/>
    <property type="project" value="UniProtKB-SubCell"/>
</dbReference>
<dbReference type="InterPro" id="IPR045579">
    <property type="entry name" value="AGK_C"/>
</dbReference>
<dbReference type="GO" id="GO:0005524">
    <property type="term" value="F:ATP binding"/>
    <property type="evidence" value="ECO:0007669"/>
    <property type="project" value="UniProtKB-KW"/>
</dbReference>
<evidence type="ECO:0000256" key="25">
    <source>
        <dbReference type="ARBA" id="ARBA00030553"/>
    </source>
</evidence>
<dbReference type="PANTHER" id="PTHR12358">
    <property type="entry name" value="SPHINGOSINE KINASE"/>
    <property type="match status" value="1"/>
</dbReference>
<evidence type="ECO:0000256" key="18">
    <source>
        <dbReference type="ARBA" id="ARBA00024512"/>
    </source>
</evidence>
<comment type="catalytic activity">
    <reaction evidence="15">
        <text>a 1,2-diacyl-sn-glycerol + ATP = a 1,2-diacyl-sn-glycero-3-phosphate + ADP + H(+)</text>
        <dbReference type="Rhea" id="RHEA:10272"/>
        <dbReference type="ChEBI" id="CHEBI:15378"/>
        <dbReference type="ChEBI" id="CHEBI:17815"/>
        <dbReference type="ChEBI" id="CHEBI:30616"/>
        <dbReference type="ChEBI" id="CHEBI:58608"/>
        <dbReference type="ChEBI" id="CHEBI:456216"/>
        <dbReference type="EC" id="2.7.1.107"/>
    </reaction>
    <physiologicalReaction direction="left-to-right" evidence="15">
        <dbReference type="Rhea" id="RHEA:10273"/>
    </physiologicalReaction>
</comment>
<dbReference type="AlphaFoldDB" id="A0ABD2PCK9"/>
<keyword evidence="13" id="KW-0472">Membrane</keyword>
<comment type="caution">
    <text evidence="31">The sequence shown here is derived from an EMBL/GenBank/DDBJ whole genome shotgun (WGS) entry which is preliminary data.</text>
</comment>
<protein>
    <recommendedName>
        <fullName evidence="24">Acylglycerol kinase, mitochondrial</fullName>
        <ecNumber evidence="5">2.7.1.107</ecNumber>
        <ecNumber evidence="22">2.7.1.138</ecNumber>
        <ecNumber evidence="23">2.7.1.94</ecNumber>
    </recommendedName>
    <alternativeName>
        <fullName evidence="25">Multiple substrate lipid kinase</fullName>
    </alternativeName>
</protein>
<comment type="catalytic activity">
    <reaction evidence="27">
        <text>an N-acylsphing-4-enine + ATP = an N-acylsphing-4-enine 1-phosphate + ADP + H(+)</text>
        <dbReference type="Rhea" id="RHEA:17929"/>
        <dbReference type="ChEBI" id="CHEBI:15378"/>
        <dbReference type="ChEBI" id="CHEBI:30616"/>
        <dbReference type="ChEBI" id="CHEBI:52639"/>
        <dbReference type="ChEBI" id="CHEBI:57674"/>
        <dbReference type="ChEBI" id="CHEBI:456216"/>
        <dbReference type="EC" id="2.7.1.138"/>
    </reaction>
    <physiologicalReaction direction="left-to-right" evidence="27">
        <dbReference type="Rhea" id="RHEA:17930"/>
    </physiologicalReaction>
</comment>
<sequence>MAFIVRTAKKIRNNWKKSTFAAVVLAYGYNWTKEYFQTQELMRVYCQKASQFGRQAIPVDKAPKTITVILNPSANKRSAVDDFEKYCAPILHLAGFIVNVVKTESEGHAKKLVQDLSNTDAIVVAGGDGTLCEVVTGLLRRTEENTSGLVPIGVLPLGRNNSVATSFFPGGNHLVKVRSLVDASMAVVEEATKTVDVMKVEITEESEEDSKPIYALSGLKWGAFRDAEVSKDKYWYYGSLRKYATYIFNGYKTSLTWKVNADIIYSPPCEGCLNCLKKKTNTGNQKWFQKFSKDKSSDQHLLKTVSPLCVTEYQTKIETSNFVISTSNILPCNENIPKLHLSIGPKSLDYIGFVQQGWKFEKGQETDIEEKVEARVIDIKPNDTWSAEKEAWFSIDNDNFEVKPIKITLLPKFITMFCKKDNI</sequence>
<comment type="catalytic activity">
    <reaction evidence="16">
        <text>1-(5Z,8Z,11Z,14Z-eicosatetraenoyl)-sn-glycerol + ATP = 1-(5Z,8Z,11Z,14Z-eicosatetraenoyl)-sn-glycero-3-phosphate + ADP + H(+)</text>
        <dbReference type="Rhea" id="RHEA:43328"/>
        <dbReference type="ChEBI" id="CHEBI:15378"/>
        <dbReference type="ChEBI" id="CHEBI:30616"/>
        <dbReference type="ChEBI" id="CHEBI:34071"/>
        <dbReference type="ChEBI" id="CHEBI:74938"/>
        <dbReference type="ChEBI" id="CHEBI:456216"/>
    </reaction>
    <physiologicalReaction direction="left-to-right" evidence="16">
        <dbReference type="Rhea" id="RHEA:43329"/>
    </physiologicalReaction>
</comment>
<comment type="catalytic activity">
    <reaction evidence="17">
        <text>1-(9Z-octadecenoyl)-sn-glycerol + ATP = 1-(9Z-octadecenoyl)-sn-glycero-3-phosphate + ADP + H(+)</text>
        <dbReference type="Rhea" id="RHEA:41079"/>
        <dbReference type="ChEBI" id="CHEBI:15378"/>
        <dbReference type="ChEBI" id="CHEBI:30616"/>
        <dbReference type="ChEBI" id="CHEBI:74544"/>
        <dbReference type="ChEBI" id="CHEBI:75757"/>
        <dbReference type="ChEBI" id="CHEBI:456216"/>
    </reaction>
    <physiologicalReaction direction="left-to-right" evidence="17">
        <dbReference type="Rhea" id="RHEA:41080"/>
    </physiologicalReaction>
</comment>
<dbReference type="GO" id="GO:0006629">
    <property type="term" value="P:lipid metabolic process"/>
    <property type="evidence" value="ECO:0007669"/>
    <property type="project" value="UniProtKB-KW"/>
</dbReference>
<keyword evidence="12" id="KW-0496">Mitochondrion</keyword>
<evidence type="ECO:0000256" key="26">
    <source>
        <dbReference type="ARBA" id="ARBA00044480"/>
    </source>
</evidence>
<feature type="domain" description="DAGKc" evidence="30">
    <location>
        <begin position="61"/>
        <end position="204"/>
    </location>
</feature>
<comment type="catalytic activity">
    <reaction evidence="29">
        <text>N-(hexanoyl)sphing-4-enine + ATP = N-hexanoylsphing-4-enine 1-phosphate + ADP + H(+)</text>
        <dbReference type="Rhea" id="RHEA:43312"/>
        <dbReference type="ChEBI" id="CHEBI:15378"/>
        <dbReference type="ChEBI" id="CHEBI:30616"/>
        <dbReference type="ChEBI" id="CHEBI:63867"/>
        <dbReference type="ChEBI" id="CHEBI:82959"/>
        <dbReference type="ChEBI" id="CHEBI:456216"/>
    </reaction>
    <physiologicalReaction direction="left-to-right" evidence="29">
        <dbReference type="Rhea" id="RHEA:43313"/>
    </physiologicalReaction>
</comment>
<comment type="catalytic activity">
    <reaction evidence="20">
        <text>1-hexadecanoyl-sn-glycerol + ATP = 1-hexadecanoyl-sn-glycero-3-phosphate + ADP + H(+)</text>
        <dbReference type="Rhea" id="RHEA:43308"/>
        <dbReference type="ChEBI" id="CHEBI:15378"/>
        <dbReference type="ChEBI" id="CHEBI:30616"/>
        <dbReference type="ChEBI" id="CHEBI:57518"/>
        <dbReference type="ChEBI" id="CHEBI:75542"/>
        <dbReference type="ChEBI" id="CHEBI:456216"/>
    </reaction>
    <physiologicalReaction direction="left-to-right" evidence="20">
        <dbReference type="Rhea" id="RHEA:43309"/>
    </physiologicalReaction>
</comment>
<evidence type="ECO:0000256" key="13">
    <source>
        <dbReference type="ARBA" id="ARBA00023136"/>
    </source>
</evidence>